<reference evidence="2" key="5">
    <citation type="journal article" date="2021" name="G3 (Bethesda)">
        <title>Aegilops tauschii genome assembly Aet v5.0 features greater sequence contiguity and improved annotation.</title>
        <authorList>
            <person name="Wang L."/>
            <person name="Zhu T."/>
            <person name="Rodriguez J.C."/>
            <person name="Deal K.R."/>
            <person name="Dubcovsky J."/>
            <person name="McGuire P.E."/>
            <person name="Lux T."/>
            <person name="Spannagl M."/>
            <person name="Mayer K.F.X."/>
            <person name="Baldrich P."/>
            <person name="Meyers B.C."/>
            <person name="Huo N."/>
            <person name="Gu Y.Q."/>
            <person name="Zhou H."/>
            <person name="Devos K.M."/>
            <person name="Bennetzen J.L."/>
            <person name="Unver T."/>
            <person name="Budak H."/>
            <person name="Gulick P.J."/>
            <person name="Galiba G."/>
            <person name="Kalapos B."/>
            <person name="Nelson D.R."/>
            <person name="Li P."/>
            <person name="You F.M."/>
            <person name="Luo M.C."/>
            <person name="Dvorak J."/>
        </authorList>
    </citation>
    <scope>NUCLEOTIDE SEQUENCE [LARGE SCALE GENOMIC DNA]</scope>
    <source>
        <strain evidence="2">cv. AL8/78</strain>
    </source>
</reference>
<evidence type="ECO:0000313" key="2">
    <source>
        <dbReference type="EnsemblPlants" id="AET3Gv20351900.1"/>
    </source>
</evidence>
<evidence type="ECO:0000256" key="1">
    <source>
        <dbReference type="SAM" id="MobiDB-lite"/>
    </source>
</evidence>
<reference evidence="2" key="3">
    <citation type="journal article" date="2017" name="Nature">
        <title>Genome sequence of the progenitor of the wheat D genome Aegilops tauschii.</title>
        <authorList>
            <person name="Luo M.C."/>
            <person name="Gu Y.Q."/>
            <person name="Puiu D."/>
            <person name="Wang H."/>
            <person name="Twardziok S.O."/>
            <person name="Deal K.R."/>
            <person name="Huo N."/>
            <person name="Zhu T."/>
            <person name="Wang L."/>
            <person name="Wang Y."/>
            <person name="McGuire P.E."/>
            <person name="Liu S."/>
            <person name="Long H."/>
            <person name="Ramasamy R.K."/>
            <person name="Rodriguez J.C."/>
            <person name="Van S.L."/>
            <person name="Yuan L."/>
            <person name="Wang Z."/>
            <person name="Xia Z."/>
            <person name="Xiao L."/>
            <person name="Anderson O.D."/>
            <person name="Ouyang S."/>
            <person name="Liang Y."/>
            <person name="Zimin A.V."/>
            <person name="Pertea G."/>
            <person name="Qi P."/>
            <person name="Bennetzen J.L."/>
            <person name="Dai X."/>
            <person name="Dawson M.W."/>
            <person name="Muller H.G."/>
            <person name="Kugler K."/>
            <person name="Rivarola-Duarte L."/>
            <person name="Spannagl M."/>
            <person name="Mayer K.F.X."/>
            <person name="Lu F.H."/>
            <person name="Bevan M.W."/>
            <person name="Leroy P."/>
            <person name="Li P."/>
            <person name="You F.M."/>
            <person name="Sun Q."/>
            <person name="Liu Z."/>
            <person name="Lyons E."/>
            <person name="Wicker T."/>
            <person name="Salzberg S.L."/>
            <person name="Devos K.M."/>
            <person name="Dvorak J."/>
        </authorList>
    </citation>
    <scope>NUCLEOTIDE SEQUENCE [LARGE SCALE GENOMIC DNA]</scope>
    <source>
        <strain evidence="2">cv. AL8/78</strain>
    </source>
</reference>
<dbReference type="AlphaFoldDB" id="A0A453EI77"/>
<proteinExistence type="predicted"/>
<evidence type="ECO:0000313" key="3">
    <source>
        <dbReference type="Proteomes" id="UP000015105"/>
    </source>
</evidence>
<dbReference type="EnsemblPlants" id="AET3Gv20351900.1">
    <property type="protein sequence ID" value="AET3Gv20351900.1"/>
    <property type="gene ID" value="AET3Gv20351900"/>
</dbReference>
<organism evidence="2 3">
    <name type="scientific">Aegilops tauschii subsp. strangulata</name>
    <name type="common">Goatgrass</name>
    <dbReference type="NCBI Taxonomy" id="200361"/>
    <lineage>
        <taxon>Eukaryota</taxon>
        <taxon>Viridiplantae</taxon>
        <taxon>Streptophyta</taxon>
        <taxon>Embryophyta</taxon>
        <taxon>Tracheophyta</taxon>
        <taxon>Spermatophyta</taxon>
        <taxon>Magnoliopsida</taxon>
        <taxon>Liliopsida</taxon>
        <taxon>Poales</taxon>
        <taxon>Poaceae</taxon>
        <taxon>BOP clade</taxon>
        <taxon>Pooideae</taxon>
        <taxon>Triticodae</taxon>
        <taxon>Triticeae</taxon>
        <taxon>Triticinae</taxon>
        <taxon>Aegilops</taxon>
    </lineage>
</organism>
<dbReference type="Gramene" id="AET3Gv20351900.1">
    <property type="protein sequence ID" value="AET3Gv20351900.1"/>
    <property type="gene ID" value="AET3Gv20351900"/>
</dbReference>
<feature type="region of interest" description="Disordered" evidence="1">
    <location>
        <begin position="1"/>
        <end position="87"/>
    </location>
</feature>
<name>A0A453EI77_AEGTS</name>
<accession>A0A453EI77</accession>
<reference evidence="3" key="1">
    <citation type="journal article" date="2014" name="Science">
        <title>Ancient hybridizations among the ancestral genomes of bread wheat.</title>
        <authorList>
            <consortium name="International Wheat Genome Sequencing Consortium,"/>
            <person name="Marcussen T."/>
            <person name="Sandve S.R."/>
            <person name="Heier L."/>
            <person name="Spannagl M."/>
            <person name="Pfeifer M."/>
            <person name="Jakobsen K.S."/>
            <person name="Wulff B.B."/>
            <person name="Steuernagel B."/>
            <person name="Mayer K.F."/>
            <person name="Olsen O.A."/>
        </authorList>
    </citation>
    <scope>NUCLEOTIDE SEQUENCE [LARGE SCALE GENOMIC DNA]</scope>
    <source>
        <strain evidence="3">cv. AL8/78</strain>
    </source>
</reference>
<dbReference type="Proteomes" id="UP000015105">
    <property type="component" value="Chromosome 3D"/>
</dbReference>
<feature type="compositionally biased region" description="Basic and acidic residues" evidence="1">
    <location>
        <begin position="41"/>
        <end position="53"/>
    </location>
</feature>
<protein>
    <submittedName>
        <fullName evidence="2">Uncharacterized protein</fullName>
    </submittedName>
</protein>
<keyword evidence="3" id="KW-1185">Reference proteome</keyword>
<reference evidence="2" key="4">
    <citation type="submission" date="2019-03" db="UniProtKB">
        <authorList>
            <consortium name="EnsemblPlants"/>
        </authorList>
    </citation>
    <scope>IDENTIFICATION</scope>
</reference>
<sequence>PSRHLTHTAITTAPFRRGPTPTPVFPSLLSADPTRPRGRNKASDRRSASEPHHRLFSSQFSPRVSLLPPLHARQTEAPTTRRRRPLL</sequence>
<reference evidence="3" key="2">
    <citation type="journal article" date="2017" name="Nat. Plants">
        <title>The Aegilops tauschii genome reveals multiple impacts of transposons.</title>
        <authorList>
            <person name="Zhao G."/>
            <person name="Zou C."/>
            <person name="Li K."/>
            <person name="Wang K."/>
            <person name="Li T."/>
            <person name="Gao L."/>
            <person name="Zhang X."/>
            <person name="Wang H."/>
            <person name="Yang Z."/>
            <person name="Liu X."/>
            <person name="Jiang W."/>
            <person name="Mao L."/>
            <person name="Kong X."/>
            <person name="Jiao Y."/>
            <person name="Jia J."/>
        </authorList>
    </citation>
    <scope>NUCLEOTIDE SEQUENCE [LARGE SCALE GENOMIC DNA]</scope>
    <source>
        <strain evidence="3">cv. AL8/78</strain>
    </source>
</reference>